<evidence type="ECO:0000313" key="5">
    <source>
        <dbReference type="EMBL" id="MDG0808997.1"/>
    </source>
</evidence>
<proteinExistence type="inferred from homology"/>
<keyword evidence="6" id="KW-1185">Reference proteome</keyword>
<dbReference type="InterPro" id="IPR018319">
    <property type="entry name" value="SelA-like"/>
</dbReference>
<evidence type="ECO:0000256" key="1">
    <source>
        <dbReference type="ARBA" id="ARBA00001933"/>
    </source>
</evidence>
<accession>A0A9X4KQM0</accession>
<dbReference type="InterPro" id="IPR015421">
    <property type="entry name" value="PyrdxlP-dep_Trfase_major"/>
</dbReference>
<name>A0A9X4KQM0_9BACL</name>
<dbReference type="InterPro" id="IPR015424">
    <property type="entry name" value="PyrdxlP-dep_Trfase"/>
</dbReference>
<keyword evidence="5" id="KW-0456">Lyase</keyword>
<dbReference type="RefSeq" id="WP_277530019.1">
    <property type="nucleotide sequence ID" value="NZ_JAPDIA010000003.1"/>
</dbReference>
<dbReference type="GO" id="GO:0004125">
    <property type="term" value="F:L-seryl-tRNA(Sec) selenium transferase activity"/>
    <property type="evidence" value="ECO:0007669"/>
    <property type="project" value="TreeGrafter"/>
</dbReference>
<protein>
    <submittedName>
        <fullName evidence="5">DgaE family pyridoxal phosphate-dependent ammonia lyase</fullName>
    </submittedName>
</protein>
<comment type="similarity">
    <text evidence="3">Belongs to the SelA family.</text>
</comment>
<dbReference type="NCBIfam" id="TIGR01437">
    <property type="entry name" value="selA_rel"/>
    <property type="match status" value="1"/>
</dbReference>
<keyword evidence="2 4" id="KW-0663">Pyridoxal phosphate</keyword>
<dbReference type="GO" id="GO:0016829">
    <property type="term" value="F:lyase activity"/>
    <property type="evidence" value="ECO:0007669"/>
    <property type="project" value="UniProtKB-KW"/>
</dbReference>
<dbReference type="Proteomes" id="UP001153404">
    <property type="component" value="Unassembled WGS sequence"/>
</dbReference>
<dbReference type="FunFam" id="3.40.640.10:FF:000056">
    <property type="entry name" value="SelA-like pyridoxal phosphate-dependent enzyme"/>
    <property type="match status" value="1"/>
</dbReference>
<evidence type="ECO:0000256" key="3">
    <source>
        <dbReference type="ARBA" id="ARBA00044507"/>
    </source>
</evidence>
<dbReference type="Gene3D" id="3.40.640.10">
    <property type="entry name" value="Type I PLP-dependent aspartate aminotransferase-like (Major domain)"/>
    <property type="match status" value="1"/>
</dbReference>
<reference evidence="5" key="1">
    <citation type="submission" date="2022-10" db="EMBL/GenBank/DDBJ databases">
        <title>Comparative genomic analysis of Cohnella hashimotonis sp. nov., isolated from the International Space Station.</title>
        <authorList>
            <person name="Simpson A."/>
            <person name="Venkateswaran K."/>
        </authorList>
    </citation>
    <scope>NUCLEOTIDE SEQUENCE</scope>
    <source>
        <strain evidence="5">DSM 28161</strain>
    </source>
</reference>
<evidence type="ECO:0000256" key="2">
    <source>
        <dbReference type="ARBA" id="ARBA00022898"/>
    </source>
</evidence>
<gene>
    <name evidence="5" type="ORF">OMP40_06110</name>
</gene>
<dbReference type="PANTHER" id="PTHR32328:SF0">
    <property type="entry name" value="L-SERYL-TRNA(SEC) SELENIUM TRANSFERASE"/>
    <property type="match status" value="1"/>
</dbReference>
<comment type="caution">
    <text evidence="5">The sequence shown here is derived from an EMBL/GenBank/DDBJ whole genome shotgun (WGS) entry which is preliminary data.</text>
</comment>
<dbReference type="Pfam" id="PF03841">
    <property type="entry name" value="SelA"/>
    <property type="match status" value="1"/>
</dbReference>
<feature type="modified residue" description="N6-(pyridoxal phosphate)lysine" evidence="4">
    <location>
        <position position="212"/>
    </location>
</feature>
<dbReference type="EMBL" id="JAPDIA010000003">
    <property type="protein sequence ID" value="MDG0808997.1"/>
    <property type="molecule type" value="Genomic_DNA"/>
</dbReference>
<evidence type="ECO:0000313" key="6">
    <source>
        <dbReference type="Proteomes" id="UP001153404"/>
    </source>
</evidence>
<dbReference type="SUPFAM" id="SSF53383">
    <property type="entry name" value="PLP-dependent transferases"/>
    <property type="match status" value="1"/>
</dbReference>
<evidence type="ECO:0000256" key="4">
    <source>
        <dbReference type="PIRSR" id="PIRSR618319-50"/>
    </source>
</evidence>
<comment type="cofactor">
    <cofactor evidence="1 4">
        <name>pyridoxal 5'-phosphate</name>
        <dbReference type="ChEBI" id="CHEBI:597326"/>
    </cofactor>
</comment>
<dbReference type="PANTHER" id="PTHR32328">
    <property type="entry name" value="L-SERYL-TRNA(SEC) SELENIUM TRANSFERASE"/>
    <property type="match status" value="1"/>
</dbReference>
<sequence>MANSWHAKYGLKRVINASGRMSILGVSAPTDTVMEAMKQGGQQYVEIADLVDKAGDRIAGILGSEAAVVVNSASSGIALSVAAIVTQGSRRLSERLHQEPIARNEIVMLKGHNVQYGAPVETMVYLGGGKVVEAGYANEGKAEHIEDAIGERTAAILYVKSHHAVQKNMISVEEAWEIAQRRGVPLIVDAAAEEDVRKYVKCADLAIYSGSKAIEGPTSGIVGGKRQYVEWLKVQLHGIGRSMKVGKETTFGLLQALDEYMVKEDTSEREKKSLQALAPLNDLNGVQVSIVQDEAGRAIYRARVRIDPALSGTTAVRLAKALQEGDIAIYTRDYGVRQGYFDIDPRPLQGDDIHIIASRIRELAGGQ</sequence>
<dbReference type="InterPro" id="IPR006337">
    <property type="entry name" value="DgaE-like"/>
</dbReference>
<organism evidence="5 6">
    <name type="scientific">Cohnella rhizosphaerae</name>
    <dbReference type="NCBI Taxonomy" id="1457232"/>
    <lineage>
        <taxon>Bacteria</taxon>
        <taxon>Bacillati</taxon>
        <taxon>Bacillota</taxon>
        <taxon>Bacilli</taxon>
        <taxon>Bacillales</taxon>
        <taxon>Paenibacillaceae</taxon>
        <taxon>Cohnella</taxon>
    </lineage>
</organism>
<dbReference type="AlphaFoldDB" id="A0A9X4KQM0"/>